<evidence type="ECO:0000313" key="1">
    <source>
        <dbReference type="EMBL" id="KAL3074891.1"/>
    </source>
</evidence>
<sequence length="236" mass="25611">MCNEARLTGSGRRRSDRSLGLSAAEVGAVKGVERGGLVAAGQGRDGSLGRVLAACRRGRDTPWAECGRGRRRQRPREVDWLRQAKGARLTGSGRRRSDRSLGLSAAEVGAVKGVERGGLVAAGQGRDGSLGRVLAACRRGRDAPWAECGRGRRRQRPREVDWLRQAKGDVEKSIDCLLDLVMQRIQFLKDNIQMSVDGDILPTEYMGAGSRITLDEEATNRATGASYAQIAEQRID</sequence>
<evidence type="ECO:0000313" key="2">
    <source>
        <dbReference type="Proteomes" id="UP001620645"/>
    </source>
</evidence>
<accession>A0ABD2IBR1</accession>
<dbReference type="Proteomes" id="UP001620645">
    <property type="component" value="Unassembled WGS sequence"/>
</dbReference>
<gene>
    <name evidence="1" type="ORF">niasHS_014336</name>
</gene>
<dbReference type="AlphaFoldDB" id="A0ABD2IBR1"/>
<comment type="caution">
    <text evidence="1">The sequence shown here is derived from an EMBL/GenBank/DDBJ whole genome shotgun (WGS) entry which is preliminary data.</text>
</comment>
<dbReference type="EMBL" id="JBICCN010000356">
    <property type="protein sequence ID" value="KAL3074891.1"/>
    <property type="molecule type" value="Genomic_DNA"/>
</dbReference>
<proteinExistence type="predicted"/>
<name>A0ABD2IBR1_HETSC</name>
<protein>
    <submittedName>
        <fullName evidence="1">Uncharacterized protein</fullName>
    </submittedName>
</protein>
<keyword evidence="2" id="KW-1185">Reference proteome</keyword>
<reference evidence="1 2" key="1">
    <citation type="submission" date="2024-10" db="EMBL/GenBank/DDBJ databases">
        <authorList>
            <person name="Kim D."/>
        </authorList>
    </citation>
    <scope>NUCLEOTIDE SEQUENCE [LARGE SCALE GENOMIC DNA]</scope>
    <source>
        <strain evidence="1">Taebaek</strain>
    </source>
</reference>
<organism evidence="1 2">
    <name type="scientific">Heterodera schachtii</name>
    <name type="common">Sugarbeet cyst nematode worm</name>
    <name type="synonym">Tylenchus schachtii</name>
    <dbReference type="NCBI Taxonomy" id="97005"/>
    <lineage>
        <taxon>Eukaryota</taxon>
        <taxon>Metazoa</taxon>
        <taxon>Ecdysozoa</taxon>
        <taxon>Nematoda</taxon>
        <taxon>Chromadorea</taxon>
        <taxon>Rhabditida</taxon>
        <taxon>Tylenchina</taxon>
        <taxon>Tylenchomorpha</taxon>
        <taxon>Tylenchoidea</taxon>
        <taxon>Heteroderidae</taxon>
        <taxon>Heteroderinae</taxon>
        <taxon>Heterodera</taxon>
    </lineage>
</organism>